<dbReference type="AlphaFoldDB" id="A0A0B5AXM4"/>
<dbReference type="KEGG" id="jeo:JMA_41200"/>
<dbReference type="EMBL" id="CP009417">
    <property type="protein sequence ID" value="AJD93437.1"/>
    <property type="molecule type" value="Genomic_DNA"/>
</dbReference>
<dbReference type="BioCyc" id="JESP1508404:G14D9-13404-MONOMER"/>
<feature type="transmembrane region" description="Helical" evidence="2">
    <location>
        <begin position="53"/>
        <end position="71"/>
    </location>
</feature>
<reference evidence="3 4" key="1">
    <citation type="submission" date="2014-08" db="EMBL/GenBank/DDBJ databases">
        <title>Complete genome of a marine bacteria Jeotgalibacillus malaysiensis.</title>
        <authorList>
            <person name="Yaakop A.S."/>
            <person name="Chan K.-G."/>
            <person name="Goh K.M."/>
        </authorList>
    </citation>
    <scope>NUCLEOTIDE SEQUENCE [LARGE SCALE GENOMIC DNA]</scope>
    <source>
        <strain evidence="3 4">D5</strain>
        <plasmid evidence="4">Plasmid</plasmid>
    </source>
</reference>
<evidence type="ECO:0000256" key="1">
    <source>
        <dbReference type="SAM" id="MobiDB-lite"/>
    </source>
</evidence>
<evidence type="ECO:0000313" key="4">
    <source>
        <dbReference type="Proteomes" id="UP000031449"/>
    </source>
</evidence>
<organism evidence="3 4">
    <name type="scientific">Jeotgalibacillus malaysiensis</name>
    <dbReference type="NCBI Taxonomy" id="1508404"/>
    <lineage>
        <taxon>Bacteria</taxon>
        <taxon>Bacillati</taxon>
        <taxon>Bacillota</taxon>
        <taxon>Bacilli</taxon>
        <taxon>Bacillales</taxon>
        <taxon>Caryophanaceae</taxon>
        <taxon>Jeotgalibacillus</taxon>
    </lineage>
</organism>
<evidence type="ECO:0000256" key="2">
    <source>
        <dbReference type="SAM" id="Phobius"/>
    </source>
</evidence>
<feature type="transmembrane region" description="Helical" evidence="2">
    <location>
        <begin position="77"/>
        <end position="95"/>
    </location>
</feature>
<accession>A0A0B5AXM4</accession>
<keyword evidence="2" id="KW-0472">Membrane</keyword>
<protein>
    <submittedName>
        <fullName evidence="3">Uncharacterized protein</fullName>
    </submittedName>
</protein>
<keyword evidence="4" id="KW-1185">Reference proteome</keyword>
<sequence>MKINHETMLDNKDFTDNDFKNPTPLKKEEGKTNPQKTKMVIPKRSWSFSKENLFYMIHMVLAFLSLIVGGIMGHVSLFLFFIPYVVTIVLAYRLGGEMKAKGLHHVMWNLSVLSSTYTNANMRALRERRTAIGYAGLGFMITGAMFSGLFLMIGVGFTMLSLFFAFAEQDNETISSFSKQVSQLLLIGGVMALMMNPLVAHGVFILSLFYHYVYEKWDDYEFIID</sequence>
<dbReference type="HOGENOM" id="CLU_1228568_0_0_9"/>
<name>A0A0B5AXM4_9BACL</name>
<proteinExistence type="predicted"/>
<keyword evidence="3" id="KW-0614">Plasmid</keyword>
<geneLocation type="plasmid" evidence="4"/>
<keyword evidence="2" id="KW-0812">Transmembrane</keyword>
<keyword evidence="2" id="KW-1133">Transmembrane helix</keyword>
<dbReference type="Proteomes" id="UP000031449">
    <property type="component" value="Plasmid unnamed"/>
</dbReference>
<feature type="transmembrane region" description="Helical" evidence="2">
    <location>
        <begin position="184"/>
        <end position="210"/>
    </location>
</feature>
<feature type="region of interest" description="Disordered" evidence="1">
    <location>
        <begin position="1"/>
        <end position="36"/>
    </location>
</feature>
<feature type="compositionally biased region" description="Basic and acidic residues" evidence="1">
    <location>
        <begin position="1"/>
        <end position="31"/>
    </location>
</feature>
<gene>
    <name evidence="3" type="ORF">JMA_41200</name>
</gene>
<evidence type="ECO:0000313" key="3">
    <source>
        <dbReference type="EMBL" id="AJD93437.1"/>
    </source>
</evidence>
<feature type="transmembrane region" description="Helical" evidence="2">
    <location>
        <begin position="131"/>
        <end position="164"/>
    </location>
</feature>